<evidence type="ECO:0000256" key="2">
    <source>
        <dbReference type="ARBA" id="ARBA00022857"/>
    </source>
</evidence>
<dbReference type="Gene3D" id="3.40.50.720">
    <property type="entry name" value="NAD(P)-binding Rossmann-like Domain"/>
    <property type="match status" value="1"/>
</dbReference>
<dbReference type="OrthoDB" id="73846at2759"/>
<dbReference type="SUPFAM" id="SSF48179">
    <property type="entry name" value="6-phosphogluconate dehydrogenase C-terminal domain-like"/>
    <property type="match status" value="1"/>
</dbReference>
<dbReference type="InterPro" id="IPR008927">
    <property type="entry name" value="6-PGluconate_DH-like_C_sf"/>
</dbReference>
<protein>
    <submittedName>
        <fullName evidence="7">2-dehydropantoate 2-reductase</fullName>
    </submittedName>
</protein>
<dbReference type="AlphaFoldDB" id="A0A9P3H8I7"/>
<feature type="domain" description="Ketopantoate reductase C-terminal" evidence="6">
    <location>
        <begin position="355"/>
        <end position="473"/>
    </location>
</feature>
<dbReference type="InterPro" id="IPR013752">
    <property type="entry name" value="KPA_reductase"/>
</dbReference>
<evidence type="ECO:0000259" key="6">
    <source>
        <dbReference type="Pfam" id="PF08546"/>
    </source>
</evidence>
<dbReference type="PANTHER" id="PTHR43765">
    <property type="entry name" value="2-DEHYDROPANTOATE 2-REDUCTASE-RELATED"/>
    <property type="match status" value="1"/>
</dbReference>
<sequence>MNRAIHHPRFHILGPGGIGSLCAYYFHQHNIPFTLFHRKAPPFPPTPPPRGSRQSKSPSIDSSTTGHVAYPPTTLKYMNLTALDTASVAPQSIDGIEWEPLYPIIDKELFGYDPIYNDLSRSPIHQLLVTTKTYQTVEALSKIRHRLRPWTTIVLMQNGMGVREEICESMGWTDNDWERPNFVQGVISHGAQKNGDTIIHTGKGLVWLAPVLDAVQSRRPKRPLASTSPVPRGSSGVSPTLEAFLAQGSKTIPDVNAMLQVQETSNSDEDSLEMKFPTLVRPASKDVRYAPYPYDTPATLSARFSDRPFSDFYTPPSSAEELLALRTRSLYETLLAFQQLSDDMSLTLIRPDQLLAIQLSKLIVNASVNPIATLLESTNGEIVDNKETLQAVKELLEESHAIMVQSPEYKALDERLKSRFLTLDALTKTTIGIMEATKQNRCSTLQDYLNGSTQCEIDYMNGYFVKMAARNAASAQAGDKLEGQRPVEAKLNKIVVEKVKEKFATAAASRSSTEK</sequence>
<evidence type="ECO:0000313" key="7">
    <source>
        <dbReference type="EMBL" id="GJJ72049.1"/>
    </source>
</evidence>
<dbReference type="InterPro" id="IPR050838">
    <property type="entry name" value="Ketopantoate_reductase"/>
</dbReference>
<feature type="region of interest" description="Disordered" evidence="4">
    <location>
        <begin position="38"/>
        <end position="68"/>
    </location>
</feature>
<dbReference type="Pfam" id="PF08546">
    <property type="entry name" value="ApbA_C"/>
    <property type="match status" value="1"/>
</dbReference>
<dbReference type="InterPro" id="IPR013332">
    <property type="entry name" value="KPR_N"/>
</dbReference>
<dbReference type="PANTHER" id="PTHR43765:SF2">
    <property type="entry name" value="2-DEHYDROPANTOATE 2-REDUCTASE"/>
    <property type="match status" value="1"/>
</dbReference>
<dbReference type="InterPro" id="IPR036291">
    <property type="entry name" value="NAD(P)-bd_dom_sf"/>
</dbReference>
<dbReference type="Gene3D" id="1.10.1040.10">
    <property type="entry name" value="N-(1-d-carboxylethyl)-l-norvaline Dehydrogenase, domain 2"/>
    <property type="match status" value="1"/>
</dbReference>
<feature type="compositionally biased region" description="Low complexity" evidence="4">
    <location>
        <begin position="226"/>
        <end position="238"/>
    </location>
</feature>
<dbReference type="Proteomes" id="UP000827284">
    <property type="component" value="Unassembled WGS sequence"/>
</dbReference>
<reference evidence="7" key="2">
    <citation type="journal article" date="2022" name="Microbiol. Resour. Announc.">
        <title>Whole-Genome Sequence of Entomortierella parvispora E1425, a Mucoromycotan Fungus Associated with Burkholderiaceae-Related Endosymbiotic Bacteria.</title>
        <authorList>
            <person name="Herlambang A."/>
            <person name="Guo Y."/>
            <person name="Takashima Y."/>
            <person name="Narisawa K."/>
            <person name="Ohta H."/>
            <person name="Nishizawa T."/>
        </authorList>
    </citation>
    <scope>NUCLEOTIDE SEQUENCE</scope>
    <source>
        <strain evidence="7">E1425</strain>
    </source>
</reference>
<keyword evidence="8" id="KW-1185">Reference proteome</keyword>
<feature type="compositionally biased region" description="Polar residues" evidence="4">
    <location>
        <begin position="52"/>
        <end position="66"/>
    </location>
</feature>
<reference evidence="7" key="1">
    <citation type="submission" date="2021-11" db="EMBL/GenBank/DDBJ databases">
        <authorList>
            <person name="Herlambang A."/>
            <person name="Guo Y."/>
            <person name="Takashima Y."/>
            <person name="Nishizawa T."/>
        </authorList>
    </citation>
    <scope>NUCLEOTIDE SEQUENCE</scope>
    <source>
        <strain evidence="7">E1425</strain>
    </source>
</reference>
<dbReference type="GO" id="GO:0008677">
    <property type="term" value="F:2-dehydropantoate 2-reductase activity"/>
    <property type="evidence" value="ECO:0007669"/>
    <property type="project" value="TreeGrafter"/>
</dbReference>
<dbReference type="GO" id="GO:0050661">
    <property type="term" value="F:NADP binding"/>
    <property type="evidence" value="ECO:0007669"/>
    <property type="project" value="TreeGrafter"/>
</dbReference>
<keyword evidence="3" id="KW-0560">Oxidoreductase</keyword>
<accession>A0A9P3H8I7</accession>
<comment type="similarity">
    <text evidence="1">Belongs to the ketopantoate reductase family.</text>
</comment>
<dbReference type="EMBL" id="BQFW01000006">
    <property type="protein sequence ID" value="GJJ72049.1"/>
    <property type="molecule type" value="Genomic_DNA"/>
</dbReference>
<dbReference type="GO" id="GO:0005739">
    <property type="term" value="C:mitochondrion"/>
    <property type="evidence" value="ECO:0007669"/>
    <property type="project" value="TreeGrafter"/>
</dbReference>
<feature type="domain" description="Ketopantoate reductase N-terminal" evidence="5">
    <location>
        <begin position="120"/>
        <end position="210"/>
    </location>
</feature>
<evidence type="ECO:0000256" key="1">
    <source>
        <dbReference type="ARBA" id="ARBA00007870"/>
    </source>
</evidence>
<evidence type="ECO:0000259" key="5">
    <source>
        <dbReference type="Pfam" id="PF02558"/>
    </source>
</evidence>
<dbReference type="Pfam" id="PF02558">
    <property type="entry name" value="ApbA"/>
    <property type="match status" value="1"/>
</dbReference>
<dbReference type="SUPFAM" id="SSF51735">
    <property type="entry name" value="NAD(P)-binding Rossmann-fold domains"/>
    <property type="match status" value="1"/>
</dbReference>
<organism evidence="7 8">
    <name type="scientific">Entomortierella parvispora</name>
    <dbReference type="NCBI Taxonomy" id="205924"/>
    <lineage>
        <taxon>Eukaryota</taxon>
        <taxon>Fungi</taxon>
        <taxon>Fungi incertae sedis</taxon>
        <taxon>Mucoromycota</taxon>
        <taxon>Mortierellomycotina</taxon>
        <taxon>Mortierellomycetes</taxon>
        <taxon>Mortierellales</taxon>
        <taxon>Mortierellaceae</taxon>
        <taxon>Entomortierella</taxon>
    </lineage>
</organism>
<gene>
    <name evidence="7" type="ORF">EMPS_04406</name>
</gene>
<dbReference type="InterPro" id="IPR013328">
    <property type="entry name" value="6PGD_dom2"/>
</dbReference>
<comment type="caution">
    <text evidence="7">The sequence shown here is derived from an EMBL/GenBank/DDBJ whole genome shotgun (WGS) entry which is preliminary data.</text>
</comment>
<keyword evidence="2" id="KW-0521">NADP</keyword>
<evidence type="ECO:0000256" key="3">
    <source>
        <dbReference type="ARBA" id="ARBA00023002"/>
    </source>
</evidence>
<evidence type="ECO:0000313" key="8">
    <source>
        <dbReference type="Proteomes" id="UP000827284"/>
    </source>
</evidence>
<feature type="region of interest" description="Disordered" evidence="4">
    <location>
        <begin position="219"/>
        <end position="238"/>
    </location>
</feature>
<name>A0A9P3H8I7_9FUNG</name>
<proteinExistence type="inferred from homology"/>
<evidence type="ECO:0000256" key="4">
    <source>
        <dbReference type="SAM" id="MobiDB-lite"/>
    </source>
</evidence>
<feature type="compositionally biased region" description="Pro residues" evidence="4">
    <location>
        <begin position="41"/>
        <end position="50"/>
    </location>
</feature>